<organism evidence="4 5">
    <name type="scientific">Oryzicola mucosus</name>
    <dbReference type="NCBI Taxonomy" id="2767425"/>
    <lineage>
        <taxon>Bacteria</taxon>
        <taxon>Pseudomonadati</taxon>
        <taxon>Pseudomonadota</taxon>
        <taxon>Alphaproteobacteria</taxon>
        <taxon>Hyphomicrobiales</taxon>
        <taxon>Phyllobacteriaceae</taxon>
        <taxon>Oryzicola</taxon>
    </lineage>
</organism>
<feature type="domain" description="Transglycosylase SLT" evidence="3">
    <location>
        <begin position="205"/>
        <end position="297"/>
    </location>
</feature>
<feature type="signal peptide" evidence="2">
    <location>
        <begin position="1"/>
        <end position="17"/>
    </location>
</feature>
<dbReference type="SUPFAM" id="SSF53955">
    <property type="entry name" value="Lysozyme-like"/>
    <property type="match status" value="1"/>
</dbReference>
<proteinExistence type="inferred from homology"/>
<feature type="chain" id="PRO_5035173033" evidence="2">
    <location>
        <begin position="18"/>
        <end position="339"/>
    </location>
</feature>
<dbReference type="Proteomes" id="UP000643405">
    <property type="component" value="Unassembled WGS sequence"/>
</dbReference>
<accession>A0A8J6TYF0</accession>
<keyword evidence="2" id="KW-0732">Signal</keyword>
<sequence length="339" mass="35364">MKRNTFFLAAVTIAAGAQLSGCSTTSNELSTSLAPATQSTATADADLALPDTVAVVPVSYAAVKTTTTAAFQTAQLPTAQAETAEAAAKEPAIADATPENAAAATTQTASMPAPQAVAPAPVKAAETEQAPKAEAATVAKSEDTTVFPPAPTLIPTAAKTATAAKKAPAEEQPEAQLVAFAKLDKPATIPVPAAPAKSGSGLENLIVKYAALYEVPVDLVRSVVKRESNFRAEAYNKGHWGLMQIKHATARGMGYDGPANGLLDAETNLKYSVKYLRGAFMVADGDQRLADKLYQRGYYFDAKRKGLLDETGLGRDRVRSRKVQSISVAAEPDIKLGLF</sequence>
<gene>
    <name evidence="4" type="ORF">ICI42_08005</name>
</gene>
<dbReference type="InterPro" id="IPR008258">
    <property type="entry name" value="Transglycosylase_SLT_dom_1"/>
</dbReference>
<evidence type="ECO:0000256" key="1">
    <source>
        <dbReference type="ARBA" id="ARBA00009387"/>
    </source>
</evidence>
<protein>
    <submittedName>
        <fullName evidence="4">Lytic transglycosylase domain-containing protein</fullName>
    </submittedName>
</protein>
<reference evidence="4" key="1">
    <citation type="submission" date="2020-09" db="EMBL/GenBank/DDBJ databases">
        <title>Genome seq and assembly of Tianweitania sp.</title>
        <authorList>
            <person name="Chhetri G."/>
        </authorList>
    </citation>
    <scope>NUCLEOTIDE SEQUENCE</scope>
    <source>
        <strain evidence="4">Rool2</strain>
    </source>
</reference>
<dbReference type="EMBL" id="JACVVX010000002">
    <property type="protein sequence ID" value="MBD0414594.1"/>
    <property type="molecule type" value="Genomic_DNA"/>
</dbReference>
<evidence type="ECO:0000313" key="5">
    <source>
        <dbReference type="Proteomes" id="UP000643405"/>
    </source>
</evidence>
<comment type="caution">
    <text evidence="4">The sequence shown here is derived from an EMBL/GenBank/DDBJ whole genome shotgun (WGS) entry which is preliminary data.</text>
</comment>
<evidence type="ECO:0000259" key="3">
    <source>
        <dbReference type="Pfam" id="PF01464"/>
    </source>
</evidence>
<dbReference type="Gene3D" id="1.10.530.10">
    <property type="match status" value="1"/>
</dbReference>
<evidence type="ECO:0000313" key="4">
    <source>
        <dbReference type="EMBL" id="MBD0414594.1"/>
    </source>
</evidence>
<keyword evidence="5" id="KW-1185">Reference proteome</keyword>
<dbReference type="Pfam" id="PF01464">
    <property type="entry name" value="SLT"/>
    <property type="match status" value="1"/>
</dbReference>
<evidence type="ECO:0000256" key="2">
    <source>
        <dbReference type="SAM" id="SignalP"/>
    </source>
</evidence>
<name>A0A8J6TYF0_9HYPH</name>
<dbReference type="InterPro" id="IPR023346">
    <property type="entry name" value="Lysozyme-like_dom_sf"/>
</dbReference>
<comment type="similarity">
    <text evidence="1">Belongs to the virb1 family.</text>
</comment>
<dbReference type="AlphaFoldDB" id="A0A8J6TYF0"/>